<dbReference type="Gene3D" id="3.30.200.20">
    <property type="entry name" value="Phosphorylase Kinase, domain 1"/>
    <property type="match status" value="1"/>
</dbReference>
<dbReference type="GO" id="GO:0004639">
    <property type="term" value="F:phosphoribosylaminoimidazolesuccinocarboxamide synthase activity"/>
    <property type="evidence" value="ECO:0007669"/>
    <property type="project" value="UniProtKB-UniRule"/>
</dbReference>
<dbReference type="SUPFAM" id="SSF56104">
    <property type="entry name" value="SAICAR synthase-like"/>
    <property type="match status" value="1"/>
</dbReference>
<keyword evidence="5 8" id="KW-0658">Purine biosynthesis</keyword>
<dbReference type="EC" id="6.3.2.6" evidence="8"/>
<evidence type="ECO:0000313" key="11">
    <source>
        <dbReference type="Proteomes" id="UP000564385"/>
    </source>
</evidence>
<evidence type="ECO:0000256" key="5">
    <source>
        <dbReference type="ARBA" id="ARBA00022755"/>
    </source>
</evidence>
<evidence type="ECO:0000313" key="10">
    <source>
        <dbReference type="EMBL" id="NYF90351.1"/>
    </source>
</evidence>
<comment type="pathway">
    <text evidence="1 8">Purine metabolism; IMP biosynthesis via de novo pathway; 5-amino-1-(5-phospho-D-ribosyl)imidazole-4-carboxamide from 5-amino-1-(5-phospho-D-ribosyl)imidazole-4-carboxylate: step 1/2.</text>
</comment>
<dbReference type="GO" id="GO:0005737">
    <property type="term" value="C:cytoplasm"/>
    <property type="evidence" value="ECO:0007669"/>
    <property type="project" value="TreeGrafter"/>
</dbReference>
<keyword evidence="4 8" id="KW-0547">Nucleotide-binding</keyword>
<dbReference type="Pfam" id="PF01259">
    <property type="entry name" value="SAICAR_synt"/>
    <property type="match status" value="1"/>
</dbReference>
<proteinExistence type="inferred from homology"/>
<dbReference type="PROSITE" id="PS01057">
    <property type="entry name" value="SAICAR_SYNTHETASE_1"/>
    <property type="match status" value="1"/>
</dbReference>
<evidence type="ECO:0000256" key="2">
    <source>
        <dbReference type="ARBA" id="ARBA00010190"/>
    </source>
</evidence>
<reference evidence="10 11" key="1">
    <citation type="submission" date="2020-07" db="EMBL/GenBank/DDBJ databases">
        <title>Genomic Encyclopedia of Type Strains, Phase IV (KMG-V): Genome sequencing to study the core and pangenomes of soil and plant-associated prokaryotes.</title>
        <authorList>
            <person name="Whitman W."/>
        </authorList>
    </citation>
    <scope>NUCLEOTIDE SEQUENCE [LARGE SCALE GENOMIC DNA]</scope>
    <source>
        <strain evidence="10 11">M8UP22</strain>
    </source>
</reference>
<evidence type="ECO:0000259" key="9">
    <source>
        <dbReference type="Pfam" id="PF01259"/>
    </source>
</evidence>
<dbReference type="NCBIfam" id="NF010568">
    <property type="entry name" value="PRK13961.1"/>
    <property type="match status" value="1"/>
</dbReference>
<dbReference type="Gene3D" id="3.30.470.20">
    <property type="entry name" value="ATP-grasp fold, B domain"/>
    <property type="match status" value="1"/>
</dbReference>
<dbReference type="GO" id="GO:0005524">
    <property type="term" value="F:ATP binding"/>
    <property type="evidence" value="ECO:0007669"/>
    <property type="project" value="UniProtKB-KW"/>
</dbReference>
<comment type="catalytic activity">
    <reaction evidence="7 8">
        <text>5-amino-1-(5-phospho-D-ribosyl)imidazole-4-carboxylate + L-aspartate + ATP = (2S)-2-[5-amino-1-(5-phospho-beta-D-ribosyl)imidazole-4-carboxamido]succinate + ADP + phosphate + 2 H(+)</text>
        <dbReference type="Rhea" id="RHEA:22628"/>
        <dbReference type="ChEBI" id="CHEBI:15378"/>
        <dbReference type="ChEBI" id="CHEBI:29991"/>
        <dbReference type="ChEBI" id="CHEBI:30616"/>
        <dbReference type="ChEBI" id="CHEBI:43474"/>
        <dbReference type="ChEBI" id="CHEBI:58443"/>
        <dbReference type="ChEBI" id="CHEBI:77657"/>
        <dbReference type="ChEBI" id="CHEBI:456216"/>
        <dbReference type="EC" id="6.3.2.6"/>
    </reaction>
</comment>
<dbReference type="CDD" id="cd01414">
    <property type="entry name" value="SAICAR_synt_Sc"/>
    <property type="match status" value="1"/>
</dbReference>
<dbReference type="InterPro" id="IPR028923">
    <property type="entry name" value="SAICAR_synt/ADE2_N"/>
</dbReference>
<dbReference type="NCBIfam" id="TIGR00081">
    <property type="entry name" value="purC"/>
    <property type="match status" value="1"/>
</dbReference>
<dbReference type="PANTHER" id="PTHR43700">
    <property type="entry name" value="PHOSPHORIBOSYLAMINOIMIDAZOLE-SUCCINOCARBOXAMIDE SYNTHASE"/>
    <property type="match status" value="1"/>
</dbReference>
<dbReference type="AlphaFoldDB" id="A0A852VGL6"/>
<evidence type="ECO:0000256" key="4">
    <source>
        <dbReference type="ARBA" id="ARBA00022741"/>
    </source>
</evidence>
<gene>
    <name evidence="8" type="primary">purC</name>
    <name evidence="10" type="ORF">HDF08_002418</name>
</gene>
<organism evidence="10 11">
    <name type="scientific">Tunturiibacter lichenicola</name>
    <dbReference type="NCBI Taxonomy" id="2051959"/>
    <lineage>
        <taxon>Bacteria</taxon>
        <taxon>Pseudomonadati</taxon>
        <taxon>Acidobacteriota</taxon>
        <taxon>Terriglobia</taxon>
        <taxon>Terriglobales</taxon>
        <taxon>Acidobacteriaceae</taxon>
        <taxon>Tunturiibacter</taxon>
    </lineage>
</organism>
<keyword evidence="3 8" id="KW-0436">Ligase</keyword>
<dbReference type="Proteomes" id="UP000564385">
    <property type="component" value="Unassembled WGS sequence"/>
</dbReference>
<sequence>MAKALIQTDLGSLPLTARGKVRDIYALSADQLLFVASDRISAFDHVLGSGIPFKGRILTRLSLFWFDLLQPIVPNHLITADTAQFPSELQPFLDQLEGRSMLVKRAKMFPIECVVRGYISGSGWKDYQQTGSICGIKLPASLRESDRLPEPIFTPAAKIHSGGHDENISYEMVEKTLGATYADELRSLTLKIYKKATEHAASKGLILADTKFEFGLVTDKSGNEQIVLADEVLTPDSSRYWPADSYNPGGPQPSFDKQYVRDYLESIHWNKQAPAPALPREVVLRTSEKYLEAYRLLTGRTNL</sequence>
<dbReference type="PANTHER" id="PTHR43700:SF1">
    <property type="entry name" value="PHOSPHORIBOSYLAMINOIMIDAZOLE-SUCCINOCARBOXAMIDE SYNTHASE"/>
    <property type="match status" value="1"/>
</dbReference>
<accession>A0A852VGL6</accession>
<dbReference type="InterPro" id="IPR018236">
    <property type="entry name" value="SAICAR_synthetase_CS"/>
</dbReference>
<evidence type="ECO:0000256" key="8">
    <source>
        <dbReference type="HAMAP-Rule" id="MF_00137"/>
    </source>
</evidence>
<evidence type="ECO:0000256" key="3">
    <source>
        <dbReference type="ARBA" id="ARBA00022598"/>
    </source>
</evidence>
<evidence type="ECO:0000256" key="7">
    <source>
        <dbReference type="ARBA" id="ARBA00048475"/>
    </source>
</evidence>
<dbReference type="EMBL" id="JACCCU010000001">
    <property type="protein sequence ID" value="NYF90351.1"/>
    <property type="molecule type" value="Genomic_DNA"/>
</dbReference>
<comment type="caution">
    <text evidence="10">The sequence shown here is derived from an EMBL/GenBank/DDBJ whole genome shotgun (WGS) entry which is preliminary data.</text>
</comment>
<feature type="domain" description="SAICAR synthetase/ADE2 N-terminal" evidence="9">
    <location>
        <begin position="16"/>
        <end position="274"/>
    </location>
</feature>
<dbReference type="HAMAP" id="MF_00137">
    <property type="entry name" value="SAICAR_synth"/>
    <property type="match status" value="1"/>
</dbReference>
<name>A0A852VGL6_9BACT</name>
<comment type="similarity">
    <text evidence="2 8">Belongs to the SAICAR synthetase family.</text>
</comment>
<dbReference type="PROSITE" id="PS01058">
    <property type="entry name" value="SAICAR_SYNTHETASE_2"/>
    <property type="match status" value="1"/>
</dbReference>
<dbReference type="InterPro" id="IPR001636">
    <property type="entry name" value="SAICAR_synth"/>
</dbReference>
<evidence type="ECO:0000256" key="1">
    <source>
        <dbReference type="ARBA" id="ARBA00004672"/>
    </source>
</evidence>
<keyword evidence="6 8" id="KW-0067">ATP-binding</keyword>
<protein>
    <recommendedName>
        <fullName evidence="8">Phosphoribosylaminoimidazole-succinocarboxamide synthase</fullName>
        <ecNumber evidence="8">6.3.2.6</ecNumber>
    </recommendedName>
    <alternativeName>
        <fullName evidence="8">SAICAR synthetase</fullName>
    </alternativeName>
</protein>
<dbReference type="GO" id="GO:0006189">
    <property type="term" value="P:'de novo' IMP biosynthetic process"/>
    <property type="evidence" value="ECO:0007669"/>
    <property type="project" value="UniProtKB-UniRule"/>
</dbReference>
<dbReference type="FunFam" id="3.30.470.20:FF:000015">
    <property type="entry name" value="Phosphoribosylaminoimidazole-succinocarboxamide synthase"/>
    <property type="match status" value="1"/>
</dbReference>
<evidence type="ECO:0000256" key="6">
    <source>
        <dbReference type="ARBA" id="ARBA00022840"/>
    </source>
</evidence>
<dbReference type="UniPathway" id="UPA00074">
    <property type="reaction ID" value="UER00131"/>
</dbReference>